<dbReference type="GO" id="GO:0030145">
    <property type="term" value="F:manganese ion binding"/>
    <property type="evidence" value="ECO:0007669"/>
    <property type="project" value="UniProtKB-UniRule"/>
</dbReference>
<dbReference type="Gene3D" id="3.40.800.10">
    <property type="entry name" value="Ureohydrolase domain"/>
    <property type="match status" value="1"/>
</dbReference>
<keyword evidence="1 5" id="KW-0479">Metal-binding</keyword>
<dbReference type="InterPro" id="IPR023696">
    <property type="entry name" value="Ureohydrolase_dom_sf"/>
</dbReference>
<feature type="binding site" evidence="5 7">
    <location>
        <position position="160"/>
    </location>
    <ligand>
        <name>Mn(2+)</name>
        <dbReference type="ChEBI" id="CHEBI:29035"/>
        <label>1</label>
    </ligand>
</feature>
<dbReference type="GO" id="GO:0050415">
    <property type="term" value="F:formimidoylglutamase activity"/>
    <property type="evidence" value="ECO:0007669"/>
    <property type="project" value="UniProtKB-UniRule"/>
</dbReference>
<comment type="caution">
    <text evidence="10">The sequence shown here is derived from an EMBL/GenBank/DDBJ whole genome shotgun (WGS) entry which is preliminary data.</text>
</comment>
<feature type="binding site" evidence="5 7">
    <location>
        <position position="164"/>
    </location>
    <ligand>
        <name>Mn(2+)</name>
        <dbReference type="ChEBI" id="CHEBI:29035"/>
        <label>1</label>
    </ligand>
</feature>
<evidence type="ECO:0000313" key="10">
    <source>
        <dbReference type="EMBL" id="TJY60737.1"/>
    </source>
</evidence>
<comment type="function">
    <text evidence="5">Catalyzes the conversion of N-formimidoyl-L-glutamate to L-glutamate and formamide.</text>
</comment>
<keyword evidence="2 5" id="KW-0378">Hydrolase</keyword>
<feature type="binding site" evidence="5">
    <location>
        <position position="255"/>
    </location>
    <ligand>
        <name>Mn(2+)</name>
        <dbReference type="ChEBI" id="CHEBI:29035"/>
        <label>2</label>
    </ligand>
</feature>
<dbReference type="PIRSF" id="PIRSF036979">
    <property type="entry name" value="Arginase"/>
    <property type="match status" value="1"/>
</dbReference>
<gene>
    <name evidence="5 10" type="primary">hutG</name>
    <name evidence="10" type="ORF">FAZ19_22635</name>
</gene>
<accession>A0A4U0GPP2</accession>
<dbReference type="HAMAP" id="MF_00737">
    <property type="entry name" value="Formimidoylglutam"/>
    <property type="match status" value="1"/>
</dbReference>
<feature type="binding site" evidence="5">
    <location>
        <position position="160"/>
    </location>
    <ligand>
        <name>Mn(2+)</name>
        <dbReference type="ChEBI" id="CHEBI:29035"/>
        <label>2</label>
    </ligand>
</feature>
<protein>
    <recommendedName>
        <fullName evidence="5 6">Formimidoylglutamase</fullName>
        <ecNumber evidence="5 6">3.5.3.8</ecNumber>
    </recommendedName>
    <alternativeName>
        <fullName evidence="5">Formiminoglutamase</fullName>
    </alternativeName>
    <alternativeName>
        <fullName evidence="5">Formiminoglutamate hydrolase</fullName>
    </alternativeName>
</protein>
<evidence type="ECO:0000256" key="9">
    <source>
        <dbReference type="RuleBase" id="RU003684"/>
    </source>
</evidence>
<sequence>MNTFESPLYRIPNVSFWIGREDGEHPDFLRWHQVIENIDLRNKLDFSRAVVFIGFCCDEGVRRNMGRVGAVEGSSSLRKILAGLPVHFSPENLRLIDAGDIICEHGDLENAQAALSKAVSTIIDSGGFPIVLGGGHEVMYGHFCGIKKSTNQSVGIINIDAHLDIRQPLEGQGSSGTGFYQIAHDLAEENIEFHYLAIGVQQISNTKALFDYAEKKGVQIIEAQEIYEANVEQITRAVKQFGKKVDVIYLTIDIDAFAAPYAPGVSALAFNGIVPDHVFHKIYATIIALPNLVSMDLAELNPTHDIDNRTARLGADLIFRVIQKF</sequence>
<comment type="pathway">
    <text evidence="5">Amino-acid degradation; L-histidine degradation into L-glutamate; L-glutamate from N-formimidoyl-L-glutamate (hydrolase route): step 1/1.</text>
</comment>
<dbReference type="PROSITE" id="PS01053">
    <property type="entry name" value="ARGINASE_1"/>
    <property type="match status" value="1"/>
</dbReference>
<evidence type="ECO:0000256" key="2">
    <source>
        <dbReference type="ARBA" id="ARBA00022801"/>
    </source>
</evidence>
<evidence type="ECO:0000256" key="1">
    <source>
        <dbReference type="ARBA" id="ARBA00022723"/>
    </source>
</evidence>
<evidence type="ECO:0000256" key="3">
    <source>
        <dbReference type="ARBA" id="ARBA00022808"/>
    </source>
</evidence>
<evidence type="ECO:0000313" key="11">
    <source>
        <dbReference type="Proteomes" id="UP000309872"/>
    </source>
</evidence>
<feature type="binding site" evidence="5">
    <location>
        <position position="253"/>
    </location>
    <ligand>
        <name>Mn(2+)</name>
        <dbReference type="ChEBI" id="CHEBI:29035"/>
        <label>2</label>
    </ligand>
</feature>
<dbReference type="OrthoDB" id="9788689at2"/>
<dbReference type="InterPro" id="IPR005923">
    <property type="entry name" value="HutG"/>
</dbReference>
<dbReference type="SUPFAM" id="SSF52768">
    <property type="entry name" value="Arginase/deacetylase"/>
    <property type="match status" value="1"/>
</dbReference>
<dbReference type="GO" id="GO:0019557">
    <property type="term" value="P:L-histidine catabolic process to glutamate and formate"/>
    <property type="evidence" value="ECO:0007669"/>
    <property type="project" value="UniProtKB-UniPathway"/>
</dbReference>
<reference evidence="10 11" key="1">
    <citation type="submission" date="2019-04" db="EMBL/GenBank/DDBJ databases">
        <title>Sphingobacterium olei sp. nov., isolated from oil-contaminated soil.</title>
        <authorList>
            <person name="Liu B."/>
        </authorList>
    </citation>
    <scope>NUCLEOTIDE SEQUENCE [LARGE SCALE GENOMIC DNA]</scope>
    <source>
        <strain evidence="10 11">Y3L14</strain>
    </source>
</reference>
<proteinExistence type="inferred from homology"/>
<dbReference type="EMBL" id="SUKA01000011">
    <property type="protein sequence ID" value="TJY60737.1"/>
    <property type="molecule type" value="Genomic_DNA"/>
</dbReference>
<organism evidence="10 11">
    <name type="scientific">Sphingobacterium alkalisoli</name>
    <dbReference type="NCBI Taxonomy" id="1874115"/>
    <lineage>
        <taxon>Bacteria</taxon>
        <taxon>Pseudomonadati</taxon>
        <taxon>Bacteroidota</taxon>
        <taxon>Sphingobacteriia</taxon>
        <taxon>Sphingobacteriales</taxon>
        <taxon>Sphingobacteriaceae</taxon>
        <taxon>Sphingobacterium</taxon>
    </lineage>
</organism>
<dbReference type="CDD" id="cd09988">
    <property type="entry name" value="Formimidoylglutamase"/>
    <property type="match status" value="1"/>
</dbReference>
<dbReference type="Proteomes" id="UP000309872">
    <property type="component" value="Unassembled WGS sequence"/>
</dbReference>
<dbReference type="InterPro" id="IPR006035">
    <property type="entry name" value="Ureohydrolase"/>
</dbReference>
<evidence type="ECO:0000256" key="8">
    <source>
        <dbReference type="PROSITE-ProRule" id="PRU00742"/>
    </source>
</evidence>
<dbReference type="RefSeq" id="WP_136823056.1">
    <property type="nucleotide sequence ID" value="NZ_BMJX01000011.1"/>
</dbReference>
<feature type="binding site" evidence="5">
    <location>
        <position position="162"/>
    </location>
    <ligand>
        <name>Mn(2+)</name>
        <dbReference type="ChEBI" id="CHEBI:29035"/>
        <label>2</label>
    </ligand>
</feature>
<comment type="cofactor">
    <cofactor evidence="5 7">
        <name>Mn(2+)</name>
        <dbReference type="ChEBI" id="CHEBI:29035"/>
    </cofactor>
    <text evidence="5 7">Binds 2 manganese ions per subunit.</text>
</comment>
<evidence type="ECO:0000256" key="7">
    <source>
        <dbReference type="PIRSR" id="PIRSR036979-1"/>
    </source>
</evidence>
<feature type="binding site" evidence="7">
    <location>
        <position position="255"/>
    </location>
    <ligand>
        <name>Mn(2+)</name>
        <dbReference type="ChEBI" id="CHEBI:29035"/>
        <label>1</label>
    </ligand>
</feature>
<dbReference type="PANTHER" id="PTHR11358">
    <property type="entry name" value="ARGINASE/AGMATINASE"/>
    <property type="match status" value="1"/>
</dbReference>
<keyword evidence="11" id="KW-1185">Reference proteome</keyword>
<dbReference type="GO" id="GO:0008783">
    <property type="term" value="F:agmatinase activity"/>
    <property type="evidence" value="ECO:0007669"/>
    <property type="project" value="TreeGrafter"/>
</dbReference>
<dbReference type="PANTHER" id="PTHR11358:SF35">
    <property type="entry name" value="FORMIMIDOYLGLUTAMASE"/>
    <property type="match status" value="1"/>
</dbReference>
<dbReference type="GO" id="GO:0019556">
    <property type="term" value="P:L-histidine catabolic process to glutamate and formamide"/>
    <property type="evidence" value="ECO:0007669"/>
    <property type="project" value="UniProtKB-UniRule"/>
</dbReference>
<comment type="catalytic activity">
    <reaction evidence="5">
        <text>N-formimidoyl-L-glutamate + H2O = formamide + L-glutamate</text>
        <dbReference type="Rhea" id="RHEA:22492"/>
        <dbReference type="ChEBI" id="CHEBI:15377"/>
        <dbReference type="ChEBI" id="CHEBI:16397"/>
        <dbReference type="ChEBI" id="CHEBI:29985"/>
        <dbReference type="ChEBI" id="CHEBI:58928"/>
        <dbReference type="EC" id="3.5.3.8"/>
    </reaction>
</comment>
<feature type="binding site" evidence="5 7">
    <location>
        <position position="136"/>
    </location>
    <ligand>
        <name>Mn(2+)</name>
        <dbReference type="ChEBI" id="CHEBI:29035"/>
        <label>1</label>
    </ligand>
</feature>
<evidence type="ECO:0000256" key="5">
    <source>
        <dbReference type="HAMAP-Rule" id="MF_00737"/>
    </source>
</evidence>
<dbReference type="AlphaFoldDB" id="A0A4U0GPP2"/>
<feature type="binding site" evidence="5 7">
    <location>
        <position position="253"/>
    </location>
    <ligand>
        <name>Mn(2+)</name>
        <dbReference type="ChEBI" id="CHEBI:29035"/>
        <label>1</label>
    </ligand>
</feature>
<dbReference type="NCBIfam" id="TIGR01227">
    <property type="entry name" value="hutG"/>
    <property type="match status" value="1"/>
</dbReference>
<evidence type="ECO:0000256" key="4">
    <source>
        <dbReference type="ARBA" id="ARBA00023211"/>
    </source>
</evidence>
<dbReference type="GO" id="GO:0033389">
    <property type="term" value="P:putrescine biosynthetic process from arginine, via agmatine"/>
    <property type="evidence" value="ECO:0007669"/>
    <property type="project" value="TreeGrafter"/>
</dbReference>
<comment type="similarity">
    <text evidence="5 8 9">Belongs to the arginase family.</text>
</comment>
<dbReference type="Pfam" id="PF00491">
    <property type="entry name" value="Arginase"/>
    <property type="match status" value="1"/>
</dbReference>
<keyword evidence="4 5" id="KW-0464">Manganese</keyword>
<evidence type="ECO:0000256" key="6">
    <source>
        <dbReference type="NCBIfam" id="TIGR01227"/>
    </source>
</evidence>
<dbReference type="UniPathway" id="UPA00379">
    <property type="reaction ID" value="UER00552"/>
</dbReference>
<dbReference type="PROSITE" id="PS51409">
    <property type="entry name" value="ARGINASE_2"/>
    <property type="match status" value="1"/>
</dbReference>
<dbReference type="InterPro" id="IPR020855">
    <property type="entry name" value="Ureohydrolase_Mn_BS"/>
</dbReference>
<keyword evidence="3 5" id="KW-0369">Histidine metabolism</keyword>
<dbReference type="EC" id="3.5.3.8" evidence="5 6"/>
<name>A0A4U0GPP2_9SPHI</name>
<feature type="binding site" evidence="7">
    <location>
        <position position="162"/>
    </location>
    <ligand>
        <name>Mn(2+)</name>
        <dbReference type="ChEBI" id="CHEBI:29035"/>
        <label>1</label>
    </ligand>
</feature>